<proteinExistence type="inferred from homology"/>
<reference evidence="6" key="1">
    <citation type="submission" date="2022-05" db="EMBL/GenBank/DDBJ databases">
        <authorList>
            <person name="Sun X."/>
        </authorList>
    </citation>
    <scope>NUCLEOTIDE SEQUENCE</scope>
    <source>
        <strain evidence="6">Ai-910</strain>
    </source>
</reference>
<keyword evidence="6" id="KW-0808">Transferase</keyword>
<dbReference type="InterPro" id="IPR015421">
    <property type="entry name" value="PyrdxlP-dep_Trfase_major"/>
</dbReference>
<dbReference type="SUPFAM" id="SSF53383">
    <property type="entry name" value="PLP-dependent transferases"/>
    <property type="match status" value="1"/>
</dbReference>
<dbReference type="GO" id="GO:0008483">
    <property type="term" value="F:transaminase activity"/>
    <property type="evidence" value="ECO:0007669"/>
    <property type="project" value="UniProtKB-KW"/>
</dbReference>
<keyword evidence="7" id="KW-1185">Reference proteome</keyword>
<dbReference type="InterPro" id="IPR000653">
    <property type="entry name" value="DegT/StrS_aminotransferase"/>
</dbReference>
<keyword evidence="1 4" id="KW-0663">Pyridoxal phosphate</keyword>
<comment type="similarity">
    <text evidence="2 5">Belongs to the DegT/DnrJ/EryC1 family.</text>
</comment>
<dbReference type="PIRSF" id="PIRSF000390">
    <property type="entry name" value="PLP_StrS"/>
    <property type="match status" value="1"/>
</dbReference>
<dbReference type="Gene3D" id="3.40.640.10">
    <property type="entry name" value="Type I PLP-dependent aspartate aminotransferase-like (Major domain)"/>
    <property type="match status" value="1"/>
</dbReference>
<dbReference type="CDD" id="cd00616">
    <property type="entry name" value="AHBA_syn"/>
    <property type="match status" value="1"/>
</dbReference>
<evidence type="ECO:0000256" key="4">
    <source>
        <dbReference type="PIRSR" id="PIRSR000390-2"/>
    </source>
</evidence>
<evidence type="ECO:0000256" key="3">
    <source>
        <dbReference type="PIRSR" id="PIRSR000390-1"/>
    </source>
</evidence>
<dbReference type="Pfam" id="PF01041">
    <property type="entry name" value="DegT_DnrJ_EryC1"/>
    <property type="match status" value="1"/>
</dbReference>
<dbReference type="PANTHER" id="PTHR30244">
    <property type="entry name" value="TRANSAMINASE"/>
    <property type="match status" value="1"/>
</dbReference>
<gene>
    <name evidence="6" type="ORF">M9189_10555</name>
</gene>
<dbReference type="RefSeq" id="WP_250723069.1">
    <property type="nucleotide sequence ID" value="NZ_CP098400.1"/>
</dbReference>
<feature type="active site" description="Proton acceptor" evidence="3">
    <location>
        <position position="191"/>
    </location>
</feature>
<dbReference type="AlphaFoldDB" id="A0A9J6ZP48"/>
<dbReference type="InterPro" id="IPR015422">
    <property type="entry name" value="PyrdxlP-dep_Trfase_small"/>
</dbReference>
<dbReference type="PANTHER" id="PTHR30244:SF36">
    <property type="entry name" value="3-OXO-GLUCOSE-6-PHOSPHATE:GLUTAMATE AMINOTRANSFERASE"/>
    <property type="match status" value="1"/>
</dbReference>
<evidence type="ECO:0000256" key="1">
    <source>
        <dbReference type="ARBA" id="ARBA00022898"/>
    </source>
</evidence>
<evidence type="ECO:0000256" key="2">
    <source>
        <dbReference type="ARBA" id="ARBA00037999"/>
    </source>
</evidence>
<name>A0A9J6ZP48_9BACT</name>
<dbReference type="Gene3D" id="3.90.1150.10">
    <property type="entry name" value="Aspartate Aminotransferase, domain 1"/>
    <property type="match status" value="1"/>
</dbReference>
<dbReference type="GO" id="GO:0030170">
    <property type="term" value="F:pyridoxal phosphate binding"/>
    <property type="evidence" value="ECO:0007669"/>
    <property type="project" value="TreeGrafter"/>
</dbReference>
<dbReference type="EMBL" id="CP098400">
    <property type="protein sequence ID" value="URW79294.1"/>
    <property type="molecule type" value="Genomic_DNA"/>
</dbReference>
<evidence type="ECO:0000313" key="7">
    <source>
        <dbReference type="Proteomes" id="UP001056426"/>
    </source>
</evidence>
<dbReference type="GO" id="GO:0000271">
    <property type="term" value="P:polysaccharide biosynthetic process"/>
    <property type="evidence" value="ECO:0007669"/>
    <property type="project" value="TreeGrafter"/>
</dbReference>
<dbReference type="Proteomes" id="UP001056426">
    <property type="component" value="Chromosome"/>
</dbReference>
<feature type="modified residue" description="N6-(pyridoxal phosphate)lysine" evidence="4">
    <location>
        <position position="191"/>
    </location>
</feature>
<keyword evidence="6" id="KW-0032">Aminotransferase</keyword>
<accession>A0A9J6ZP48</accession>
<evidence type="ECO:0000256" key="5">
    <source>
        <dbReference type="RuleBase" id="RU004508"/>
    </source>
</evidence>
<dbReference type="InterPro" id="IPR015424">
    <property type="entry name" value="PyrdxlP-dep_Trfase"/>
</dbReference>
<sequence>MQVKFLDLKAVNEPYFPEMLEATRRFLESGWYVLGKEVESFEEEYAAYCGANYCVGVSNGLDALRLILEAYKALGMVREGDEVIVPANTYIASILAITQSGLKPVLVEPHPESYNINPDEVEKQVTSRTRAIMAVHLYGQLADMDRLSAIAERHGLLLIEDAAQAHGAKLHNGGRAGSLGHAAGHSFYPGKNLGALGEGGAVTCMDKELAEAVKALRNYGSHKKYYNLYKGFNMRIDENQAAWLRIRLRGLDRENEHRRMLAGIYDSMLDPALVKRPKVMEYGEHVYHIYAIMHPDRDGLQKYLADKGVSTLIHYPLPPHKQEAYKEWNYMSFPITEEIHNRELSLPISPVHTKEEIKYVASMINSYK</sequence>
<dbReference type="KEGG" id="alkq:M9189_10555"/>
<organism evidence="6 7">
    <name type="scientific">Xiashengella succiniciproducens</name>
    <dbReference type="NCBI Taxonomy" id="2949635"/>
    <lineage>
        <taxon>Bacteria</taxon>
        <taxon>Pseudomonadati</taxon>
        <taxon>Bacteroidota</taxon>
        <taxon>Bacteroidia</taxon>
        <taxon>Marinilabiliales</taxon>
        <taxon>Marinilabiliaceae</taxon>
        <taxon>Xiashengella</taxon>
    </lineage>
</organism>
<reference evidence="6" key="2">
    <citation type="submission" date="2022-06" db="EMBL/GenBank/DDBJ databases">
        <title>Xiashengella guii gen. nov. sp. nov., a bacterium isolated form anaerobic digestion tank.</title>
        <authorList>
            <person name="Huang H."/>
        </authorList>
    </citation>
    <scope>NUCLEOTIDE SEQUENCE</scope>
    <source>
        <strain evidence="6">Ai-910</strain>
    </source>
</reference>
<protein>
    <submittedName>
        <fullName evidence="6">DegT/DnrJ/EryC1/StrS family aminotransferase</fullName>
    </submittedName>
</protein>
<evidence type="ECO:0000313" key="6">
    <source>
        <dbReference type="EMBL" id="URW79294.1"/>
    </source>
</evidence>